<feature type="compositionally biased region" description="Polar residues" evidence="3">
    <location>
        <begin position="1460"/>
        <end position="1487"/>
    </location>
</feature>
<feature type="compositionally biased region" description="Low complexity" evidence="3">
    <location>
        <begin position="71"/>
        <end position="87"/>
    </location>
</feature>
<reference evidence="4" key="1">
    <citation type="submission" date="2021-11" db="EMBL/GenBank/DDBJ databases">
        <authorList>
            <person name="Herlambang A."/>
            <person name="Guo Y."/>
            <person name="Takashima Y."/>
            <person name="Nishizawa T."/>
        </authorList>
    </citation>
    <scope>NUCLEOTIDE SEQUENCE</scope>
    <source>
        <strain evidence="4">E1425</strain>
    </source>
</reference>
<feature type="compositionally biased region" description="Low complexity" evidence="3">
    <location>
        <begin position="1323"/>
        <end position="1335"/>
    </location>
</feature>
<feature type="region of interest" description="Disordered" evidence="3">
    <location>
        <begin position="1460"/>
        <end position="1516"/>
    </location>
</feature>
<dbReference type="OrthoDB" id="159395at2759"/>
<reference evidence="4" key="2">
    <citation type="journal article" date="2022" name="Microbiol. Resour. Announc.">
        <title>Whole-Genome Sequence of Entomortierella parvispora E1425, a Mucoromycotan Fungus Associated with Burkholderiaceae-Related Endosymbiotic Bacteria.</title>
        <authorList>
            <person name="Herlambang A."/>
            <person name="Guo Y."/>
            <person name="Takashima Y."/>
            <person name="Narisawa K."/>
            <person name="Ohta H."/>
            <person name="Nishizawa T."/>
        </authorList>
    </citation>
    <scope>NUCLEOTIDE SEQUENCE</scope>
    <source>
        <strain evidence="4">E1425</strain>
    </source>
</reference>
<evidence type="ECO:0000256" key="3">
    <source>
        <dbReference type="SAM" id="MobiDB-lite"/>
    </source>
</evidence>
<dbReference type="InterPro" id="IPR039034">
    <property type="entry name" value="INPP4"/>
</dbReference>
<protein>
    <submittedName>
        <fullName evidence="4">Uncharacterized protein</fullName>
    </submittedName>
</protein>
<feature type="compositionally biased region" description="Polar residues" evidence="3">
    <location>
        <begin position="408"/>
        <end position="425"/>
    </location>
</feature>
<feature type="compositionally biased region" description="Low complexity" evidence="3">
    <location>
        <begin position="791"/>
        <end position="800"/>
    </location>
</feature>
<sequence length="1608" mass="174829">MSTSTDNSSSMSPCNSIQSPLPLPPTRLQPKNASALAPVVSVDATALGFGQDSVDSLSDTLPERASLRGSLSSLHLHNANTNTSTNSSDDEQQQSPGHPVAQTLAGATLATLDVQPPQRQAQSAPLGPPLQLRTSVVVDQEQLHDKLVHSKVNLVLVLTALVQLPDQRQTWVEQSRTELLSLDKGHPEGYFVKTLPLQIMENTLVIGFTLLVLPSPNSSSKVLSEFPALEGYLPWAEASVAVEHFVTGHASSGSIADRSTEFTIPLIEVALSAGGGEHKKRKPTAASLTVVVEESLPILIPSKISAEQSRIGPSFSQSYHGHSVRGSLLYARESLYESPLAFTLPIKLLQLLAQDEEKVLQELEKEQDVSLSDLVQSVPLDHRPNPITRGVSFMETLRRSTGRVDPPQDTSRLSTKARQSGLSNEDSQLQKVIRQQISAHRNIKVFYENMTQKVEQKLRENMEVGQGPFRRSQEKKDESVQWIPVNCCVQDLLVHDEGYQVNYKFTTVGAAAAHGAGFSRGSGSSKFGKAPPMGAYWDKHEKGQDIIRDLTALRGVLSTSAAEYFSLITAPPEDQNSARILAVVKETRFLLDEIVVSGNSFLEKYLTSMSSSAESTGQFVRGEIHELLERLGRLDLGGEAEIDQPVGQEPSANWKTHIKHSIKDILTCSEDLLGFIAVAIQLECLMVDSIEVAGPEWVVEKRTRECCFSQAMTALATAFLALLEDWWCEMSQAVEGRTTAKAAEVHLSNGMALISEESTAHRAPGHEPSAATTAHRASTQSIAKATRRPSLKSSHSSSSNTHKKHGRSDSFIRSKLESAHPLEDFPTAKAQNEVFWDQLSSLGWLVQIESLLSTQGSELGMLLDYLQAIVDVRASVSIGFHSRFTSADSETDSGMGDDSIQISGRRGKLTLSFGLDPVQFSLLPDALKAGTSCIRIIPVLFSQGINEMQTLSNLRGKSPLQRAINEKGLRQMQSYVSRYQEWQVQSRAAREQAHRRHEKSQTREYGPRATSASLGHLSNASLLSDLGAEWDVVSPTQVEMWHGESLVAELLDRLEKAILGRADDARQMNEDTVDDPIREEGDVRLDYPSPDNRESHNPNTRSESASEQNSGILGSVVEFGTSRLFSARATKDVNILQCAEALTRALGQVRPQLTLSEAAPSSSSEEESGRSTRKLPPSPLWTTSHVVSCKSAKDRTSMAVTLSEVNLLRVCHGLQISQEKNGGDDWQAILDAMRSEVGVRIKNVERNLKLGIFAKDLLWISAFGSSSKPVSEEQVFDGIHTVDQDAHRPAEVKDAVSFIKSLIPESTSSDGNGAMGHTHPWRTSSGSASTSGQSLVDDDESLVVVDRGLSFEGEAQSGVLQTISPTTSNSPPPSASAVPVVHTSTGQEGATSVDSGPAIHRSDTALSQDSTSSVGQEEHYTSFPHTFEETHFSNRLARTFGLDSRTRAPAGTEPAVLMRNDSSQSVAQICQPGSSTTHPPLTHRSTPSWSSQQSAYFQQQQQQQVTPGNSRSSKRASPLVFGLGFLTKATKDDSAKAKAPHPLQHNHRPSVGSLESCSDLPPLCSTSGVGTQEGGFKRGKFAFNNLQIKFLPAAYRPPRRMTAGVFES</sequence>
<feature type="region of interest" description="Disordered" evidence="3">
    <location>
        <begin position="1362"/>
        <end position="1418"/>
    </location>
</feature>
<feature type="region of interest" description="Disordered" evidence="3">
    <location>
        <begin position="398"/>
        <end position="425"/>
    </location>
</feature>
<feature type="region of interest" description="Disordered" evidence="3">
    <location>
        <begin position="759"/>
        <end position="810"/>
    </location>
</feature>
<feature type="region of interest" description="Disordered" evidence="3">
    <location>
        <begin position="1532"/>
        <end position="1554"/>
    </location>
</feature>
<dbReference type="Proteomes" id="UP000827284">
    <property type="component" value="Unassembled WGS sequence"/>
</dbReference>
<keyword evidence="2" id="KW-0443">Lipid metabolism</keyword>
<evidence type="ECO:0000256" key="1">
    <source>
        <dbReference type="ARBA" id="ARBA00022801"/>
    </source>
</evidence>
<evidence type="ECO:0000256" key="2">
    <source>
        <dbReference type="ARBA" id="ARBA00023098"/>
    </source>
</evidence>
<feature type="compositionally biased region" description="Basic and acidic residues" evidence="3">
    <location>
        <begin position="1065"/>
        <end position="1096"/>
    </location>
</feature>
<gene>
    <name evidence="4" type="ORF">EMPS_01157</name>
</gene>
<organism evidence="4 5">
    <name type="scientific">Entomortierella parvispora</name>
    <dbReference type="NCBI Taxonomy" id="205924"/>
    <lineage>
        <taxon>Eukaryota</taxon>
        <taxon>Fungi</taxon>
        <taxon>Fungi incertae sedis</taxon>
        <taxon>Mucoromycota</taxon>
        <taxon>Mortierellomycotina</taxon>
        <taxon>Mortierellomycetes</taxon>
        <taxon>Mortierellales</taxon>
        <taxon>Mortierellaceae</taxon>
        <taxon>Entomortierella</taxon>
    </lineage>
</organism>
<keyword evidence="5" id="KW-1185">Reference proteome</keyword>
<feature type="region of interest" description="Disordered" evidence="3">
    <location>
        <begin position="1065"/>
        <end position="1109"/>
    </location>
</feature>
<dbReference type="EMBL" id="BQFW01000002">
    <property type="protein sequence ID" value="GJJ68811.1"/>
    <property type="molecule type" value="Genomic_DNA"/>
</dbReference>
<proteinExistence type="predicted"/>
<feature type="region of interest" description="Disordered" evidence="3">
    <location>
        <begin position="987"/>
        <end position="1012"/>
    </location>
</feature>
<feature type="compositionally biased region" description="Low complexity" evidence="3">
    <location>
        <begin position="1488"/>
        <end position="1504"/>
    </location>
</feature>
<dbReference type="PANTHER" id="PTHR12187">
    <property type="entry name" value="AGAP000124-PA"/>
    <property type="match status" value="1"/>
</dbReference>
<evidence type="ECO:0000313" key="5">
    <source>
        <dbReference type="Proteomes" id="UP000827284"/>
    </source>
</evidence>
<feature type="region of interest" description="Disordered" evidence="3">
    <location>
        <begin position="1304"/>
        <end position="1337"/>
    </location>
</feature>
<comment type="caution">
    <text evidence="4">The sequence shown here is derived from an EMBL/GenBank/DDBJ whole genome shotgun (WGS) entry which is preliminary data.</text>
</comment>
<feature type="region of interest" description="Disordered" evidence="3">
    <location>
        <begin position="1"/>
        <end position="30"/>
    </location>
</feature>
<accession>A0A9P3H2A3</accession>
<evidence type="ECO:0000313" key="4">
    <source>
        <dbReference type="EMBL" id="GJJ68811.1"/>
    </source>
</evidence>
<feature type="compositionally biased region" description="Polar residues" evidence="3">
    <location>
        <begin position="1404"/>
        <end position="1415"/>
    </location>
</feature>
<keyword evidence="1" id="KW-0378">Hydrolase</keyword>
<feature type="compositionally biased region" description="Low complexity" evidence="3">
    <location>
        <begin position="1362"/>
        <end position="1385"/>
    </location>
</feature>
<name>A0A9P3H2A3_9FUNG</name>
<feature type="compositionally biased region" description="Polar residues" evidence="3">
    <location>
        <begin position="1097"/>
        <end position="1109"/>
    </location>
</feature>
<feature type="region of interest" description="Disordered" evidence="3">
    <location>
        <begin position="71"/>
        <end position="98"/>
    </location>
</feature>
<dbReference type="GO" id="GO:0005737">
    <property type="term" value="C:cytoplasm"/>
    <property type="evidence" value="ECO:0007669"/>
    <property type="project" value="TreeGrafter"/>
</dbReference>
<dbReference type="GO" id="GO:0016316">
    <property type="term" value="F:phosphatidylinositol-3,4-bisphosphate 4-phosphatase activity"/>
    <property type="evidence" value="ECO:0007669"/>
    <property type="project" value="InterPro"/>
</dbReference>
<feature type="region of interest" description="Disordered" evidence="3">
    <location>
        <begin position="1154"/>
        <end position="1178"/>
    </location>
</feature>
<dbReference type="PANTHER" id="PTHR12187:SF11">
    <property type="entry name" value="PHOSPHATIDYLINOSITOL-3,4-BISPHOSPHATE 4-PHOSPHATASE"/>
    <property type="match status" value="1"/>
</dbReference>
<feature type="compositionally biased region" description="Low complexity" evidence="3">
    <location>
        <begin position="1"/>
        <end position="20"/>
    </location>
</feature>
<feature type="compositionally biased region" description="Polar residues" evidence="3">
    <location>
        <begin position="770"/>
        <end position="783"/>
    </location>
</feature>